<evidence type="ECO:0000313" key="2">
    <source>
        <dbReference type="Proteomes" id="UP000287171"/>
    </source>
</evidence>
<evidence type="ECO:0000313" key="1">
    <source>
        <dbReference type="EMBL" id="GCE32052.1"/>
    </source>
</evidence>
<comment type="caution">
    <text evidence="1">The sequence shown here is derived from an EMBL/GenBank/DDBJ whole genome shotgun (WGS) entry which is preliminary data.</text>
</comment>
<sequence length="470" mass="52326">MAQVVGQDPQTVGYIPERSYLWHFIQQKEIKIQIVESANGQKVPHIIAVPSWVRSRNMQLYKVGLDLGNNGPKAAMFDSNGRIVVNHMQAVVKAVQDLAAGEMGTTYEELILQPKPKPQDENTAVDTAENESVLTAIKNKLTGQKEEYEEISPGKIWIDQQAVDNDGVSLSKGTTRARLSDPRYAQFLMFTIANLFEKAGYPSGDYDVLVAPGMPNEEMVETATGSQLDEETQKALSSALCTKRWRIRITDPYGRSKQFNFKVADLAPGPQSYAGFYAWQFRPDGQPAQTIINEILLADLGANDLHELGIRLKFQEKVINGEKRYDVAVSATRERKGNGIILAIMQPFAKRLKRQYGLEELDDAIAQQAFFKREITVGGFREDVSALVEAVKAEEGAKVITDVFKGPARPRSFYMLEGGGNVLLREDLVEKLKSLRRTPKTYLLMGAQHASPLNAVGLLAILDQMCRYGQ</sequence>
<proteinExistence type="predicted"/>
<dbReference type="RefSeq" id="WP_126632060.1">
    <property type="nucleotide sequence ID" value="NZ_BIFT01000003.1"/>
</dbReference>
<keyword evidence="2" id="KW-1185">Reference proteome</keyword>
<dbReference type="Proteomes" id="UP000287171">
    <property type="component" value="Unassembled WGS sequence"/>
</dbReference>
<dbReference type="AlphaFoldDB" id="A0A402BL42"/>
<accession>A0A402BL42</accession>
<evidence type="ECO:0008006" key="3">
    <source>
        <dbReference type="Google" id="ProtNLM"/>
    </source>
</evidence>
<name>A0A402BL42_9CHLR</name>
<organism evidence="1 2">
    <name type="scientific">Dictyobacter alpinus</name>
    <dbReference type="NCBI Taxonomy" id="2014873"/>
    <lineage>
        <taxon>Bacteria</taxon>
        <taxon>Bacillati</taxon>
        <taxon>Chloroflexota</taxon>
        <taxon>Ktedonobacteria</taxon>
        <taxon>Ktedonobacterales</taxon>
        <taxon>Dictyobacteraceae</taxon>
        <taxon>Dictyobacter</taxon>
    </lineage>
</organism>
<reference evidence="2" key="1">
    <citation type="submission" date="2018-12" db="EMBL/GenBank/DDBJ databases">
        <title>Tengunoibacter tsumagoiensis gen. nov., sp. nov., Dictyobacter kobayashii sp. nov., D. alpinus sp. nov., and D. joshuensis sp. nov. and description of Dictyobacteraceae fam. nov. within the order Ktedonobacterales isolated from Tengu-no-mugimeshi.</title>
        <authorList>
            <person name="Wang C.M."/>
            <person name="Zheng Y."/>
            <person name="Sakai Y."/>
            <person name="Toyoda A."/>
            <person name="Minakuchi Y."/>
            <person name="Abe K."/>
            <person name="Yokota A."/>
            <person name="Yabe S."/>
        </authorList>
    </citation>
    <scope>NUCLEOTIDE SEQUENCE [LARGE SCALE GENOMIC DNA]</scope>
    <source>
        <strain evidence="2">Uno16</strain>
    </source>
</reference>
<dbReference type="EMBL" id="BIFT01000003">
    <property type="protein sequence ID" value="GCE32052.1"/>
    <property type="molecule type" value="Genomic_DNA"/>
</dbReference>
<gene>
    <name evidence="1" type="ORF">KDA_75360</name>
</gene>
<protein>
    <recommendedName>
        <fullName evidence="3">Actin-like protein N-terminal domain-containing protein</fullName>
    </recommendedName>
</protein>